<keyword evidence="11" id="KW-1185">Reference proteome</keyword>
<dbReference type="InterPro" id="IPR017853">
    <property type="entry name" value="GH"/>
</dbReference>
<dbReference type="Gene3D" id="3.40.50.1700">
    <property type="entry name" value="Glycoside hydrolase family 3 C-terminal domain"/>
    <property type="match status" value="1"/>
</dbReference>
<dbReference type="PRINTS" id="PR00133">
    <property type="entry name" value="GLHYDRLASE3"/>
</dbReference>
<accession>A0A8I0AHH0</accession>
<dbReference type="PANTHER" id="PTHR30620:SF16">
    <property type="entry name" value="LYSOSOMAL BETA GLUCOSIDASE"/>
    <property type="match status" value="1"/>
</dbReference>
<dbReference type="AlphaFoldDB" id="A0A8I0AHH0"/>
<comment type="caution">
    <text evidence="10">The sequence shown here is derived from an EMBL/GenBank/DDBJ whole genome shotgun (WGS) entry which is preliminary data.</text>
</comment>
<dbReference type="InterPro" id="IPR001764">
    <property type="entry name" value="Glyco_hydro_3_N"/>
</dbReference>
<evidence type="ECO:0000256" key="3">
    <source>
        <dbReference type="ARBA" id="ARBA00012744"/>
    </source>
</evidence>
<evidence type="ECO:0000256" key="8">
    <source>
        <dbReference type="SAM" id="SignalP"/>
    </source>
</evidence>
<feature type="domain" description="Glycoside hydrolase family 3 N-terminal" evidence="9">
    <location>
        <begin position="275"/>
        <end position="537"/>
    </location>
</feature>
<dbReference type="GO" id="GO:0008422">
    <property type="term" value="F:beta-glucosidase activity"/>
    <property type="evidence" value="ECO:0007669"/>
    <property type="project" value="UniProtKB-EC"/>
</dbReference>
<dbReference type="InterPro" id="IPR036962">
    <property type="entry name" value="Glyco_hydro_3_N_sf"/>
</dbReference>
<feature type="chain" id="PRO_5034965763" description="beta-glucosidase" evidence="8">
    <location>
        <begin position="29"/>
        <end position="934"/>
    </location>
</feature>
<dbReference type="GO" id="GO:0009251">
    <property type="term" value="P:glucan catabolic process"/>
    <property type="evidence" value="ECO:0007669"/>
    <property type="project" value="TreeGrafter"/>
</dbReference>
<name>A0A8I0AHH0_9FIRM</name>
<reference evidence="10 11" key="1">
    <citation type="submission" date="2020-08" db="EMBL/GenBank/DDBJ databases">
        <title>Genome public.</title>
        <authorList>
            <person name="Liu C."/>
            <person name="Sun Q."/>
        </authorList>
    </citation>
    <scope>NUCLEOTIDE SEQUENCE [LARGE SCALE GENOMIC DNA]</scope>
    <source>
        <strain evidence="10 11">BX17</strain>
    </source>
</reference>
<dbReference type="SUPFAM" id="SSF52279">
    <property type="entry name" value="Beta-D-glucan exohydrolase, C-terminal domain"/>
    <property type="match status" value="1"/>
</dbReference>
<evidence type="ECO:0000256" key="4">
    <source>
        <dbReference type="ARBA" id="ARBA00022729"/>
    </source>
</evidence>
<dbReference type="Proteomes" id="UP000652847">
    <property type="component" value="Unassembled WGS sequence"/>
</dbReference>
<dbReference type="InterPro" id="IPR036881">
    <property type="entry name" value="Glyco_hydro_3_C_sf"/>
</dbReference>
<dbReference type="InterPro" id="IPR051915">
    <property type="entry name" value="Cellulose_Degrad_GH3"/>
</dbReference>
<dbReference type="Gene3D" id="3.20.20.300">
    <property type="entry name" value="Glycoside hydrolase, family 3, N-terminal domain"/>
    <property type="match status" value="1"/>
</dbReference>
<keyword evidence="5" id="KW-0378">Hydrolase</keyword>
<evidence type="ECO:0000256" key="6">
    <source>
        <dbReference type="ARBA" id="ARBA00023295"/>
    </source>
</evidence>
<feature type="signal peptide" evidence="8">
    <location>
        <begin position="1"/>
        <end position="28"/>
    </location>
</feature>
<evidence type="ECO:0000313" key="11">
    <source>
        <dbReference type="Proteomes" id="UP000652847"/>
    </source>
</evidence>
<evidence type="ECO:0000313" key="10">
    <source>
        <dbReference type="EMBL" id="MBC5650161.1"/>
    </source>
</evidence>
<evidence type="ECO:0000256" key="5">
    <source>
        <dbReference type="ARBA" id="ARBA00022801"/>
    </source>
</evidence>
<dbReference type="Pfam" id="PF00933">
    <property type="entry name" value="Glyco_hydro_3"/>
    <property type="match status" value="1"/>
</dbReference>
<gene>
    <name evidence="10" type="ORF">H8S54_03230</name>
</gene>
<comment type="similarity">
    <text evidence="2">Belongs to the glycosyl hydrolase 3 family.</text>
</comment>
<dbReference type="EC" id="3.2.1.21" evidence="3"/>
<proteinExistence type="inferred from homology"/>
<feature type="region of interest" description="Disordered" evidence="7">
    <location>
        <begin position="37"/>
        <end position="154"/>
    </location>
</feature>
<evidence type="ECO:0000256" key="1">
    <source>
        <dbReference type="ARBA" id="ARBA00000448"/>
    </source>
</evidence>
<dbReference type="EMBL" id="JACOOT010000008">
    <property type="protein sequence ID" value="MBC5650161.1"/>
    <property type="molecule type" value="Genomic_DNA"/>
</dbReference>
<organism evidence="10 11">
    <name type="scientific">Blautia segnis</name>
    <dbReference type="NCBI Taxonomy" id="2763030"/>
    <lineage>
        <taxon>Bacteria</taxon>
        <taxon>Bacillati</taxon>
        <taxon>Bacillota</taxon>
        <taxon>Clostridia</taxon>
        <taxon>Lachnospirales</taxon>
        <taxon>Lachnospiraceae</taxon>
        <taxon>Blautia</taxon>
    </lineage>
</organism>
<sequence length="934" mass="100093">MKQRTRRLMALMLTASMAASGAAVSVAAADDPYKQAEAAADDPYKQAAAADDDPYKQADAAADDPYKQAGAAADDPYKQAGAAADDPYKQAGAAADDPYKQAGAAADDPYKQAGAAADDPYKQAEAATDDPYKQAANADDPYKQAEEASDATDAIGGIVPSADAKYTISVTEDGWIKVENEDGDTLGLAADSAVKLLEADGYAFKDMNQNGELDKYEDWRLSTEERAADLVNQMQGEEMAAVLTHGGWGDFTTEPLAEDDGSYTYLMQGGRGGVTRNIKQGGTAHAKWANAIQAVAEQSFYGIPAMISIDPANISGLVETLSLASTMDTELAAEIGQETAKEYRAAGVNALLGPQVDIASPIMFRSGGTYGEDPQLTLDIATAYINGMQSTYDENGEDLGWGDESVYCFTKHFSGDGSTEGGRDDHANGGRYAVFPGNNLEAHLITFFDGAFNLPGKTGTTGIMTQYGIDVDADGNPYGGEWAGAYNTYLNGMLDEAGFEGLKITDWGVYQFAGVWGAEDLEEADRIATSWENGVNLLGGYSDVDTAKAAYGVLVDRDGQDKADEIMRAATEKFVAVMMNLNTFENPYVDTAYADTIITTDGSSDFAKEGQRESIVMLKNDGTISADGAASEKPTVYVPYVYNTGWSATWMSGISEGTPTWTPGMDIDKLSQYFNVVTDTLGDPTGEADAEGNATYTKDDLTRATADEIAACDYVLVGMTNAYATSYESHLSGAFGGEPVSDDVEEVWYPASLQYGEYTADTAREVSIGGKTLEDGTKENRSYKGVTAHEVPNYGDLEALQYANENAGDVPVIVSMKMERGMVWDEVEPLADVILVNYNQQREDIVAEVILGQTEPTGLLVFQQPVNMEAVEAQLEDVPRDMECYTDAAGNTYDFAFGLNWSGKIDDDRTAKYTAEPLTKVQNFDYSAYEAANK</sequence>
<evidence type="ECO:0000256" key="7">
    <source>
        <dbReference type="SAM" id="MobiDB-lite"/>
    </source>
</evidence>
<dbReference type="SUPFAM" id="SSF51445">
    <property type="entry name" value="(Trans)glycosidases"/>
    <property type="match status" value="1"/>
</dbReference>
<keyword evidence="6" id="KW-0326">Glycosidase</keyword>
<evidence type="ECO:0000256" key="2">
    <source>
        <dbReference type="ARBA" id="ARBA00005336"/>
    </source>
</evidence>
<dbReference type="RefSeq" id="WP_186900905.1">
    <property type="nucleotide sequence ID" value="NZ_JACOOT010000008.1"/>
</dbReference>
<comment type="catalytic activity">
    <reaction evidence="1">
        <text>Hydrolysis of terminal, non-reducing beta-D-glucosyl residues with release of beta-D-glucose.</text>
        <dbReference type="EC" id="3.2.1.21"/>
    </reaction>
</comment>
<evidence type="ECO:0000259" key="9">
    <source>
        <dbReference type="Pfam" id="PF00933"/>
    </source>
</evidence>
<keyword evidence="4 8" id="KW-0732">Signal</keyword>
<protein>
    <recommendedName>
        <fullName evidence="3">beta-glucosidase</fullName>
        <ecNumber evidence="3">3.2.1.21</ecNumber>
    </recommendedName>
</protein>
<dbReference type="PANTHER" id="PTHR30620">
    <property type="entry name" value="PERIPLASMIC BETA-GLUCOSIDASE-RELATED"/>
    <property type="match status" value="1"/>
</dbReference>